<evidence type="ECO:0000313" key="1">
    <source>
        <dbReference type="EMBL" id="SPM38232.1"/>
    </source>
</evidence>
<proteinExistence type="predicted"/>
<protein>
    <submittedName>
        <fullName evidence="1">Uncharacterized protein</fullName>
    </submittedName>
</protein>
<evidence type="ECO:0000313" key="2">
    <source>
        <dbReference type="Proteomes" id="UP000240424"/>
    </source>
</evidence>
<reference evidence="1 2" key="1">
    <citation type="submission" date="2017-01" db="EMBL/GenBank/DDBJ databases">
        <authorList>
            <consortium name="Urmite Genomes"/>
        </authorList>
    </citation>
    <scope>NUCLEOTIDE SEQUENCE [LARGE SCALE GENOMIC DNA]</scope>
    <source>
        <strain evidence="1 2">AB215</strain>
    </source>
</reference>
<organism evidence="1 2">
    <name type="scientific">Mycobacterium numidiamassiliense</name>
    <dbReference type="NCBI Taxonomy" id="1841861"/>
    <lineage>
        <taxon>Bacteria</taxon>
        <taxon>Bacillati</taxon>
        <taxon>Actinomycetota</taxon>
        <taxon>Actinomycetes</taxon>
        <taxon>Mycobacteriales</taxon>
        <taxon>Mycobacteriaceae</taxon>
        <taxon>Mycobacterium</taxon>
    </lineage>
</organism>
<accession>A0A2U3P396</accession>
<dbReference type="AlphaFoldDB" id="A0A2U3P396"/>
<sequence>MATTGEAWCDMGIQDWTDASQIHPSKIRVGDVIGTLRPTQLRLTVKMISGPQTTPRRWTFFGRDDSGQQHTSTFGEDEMVRRYAKAS</sequence>
<keyword evidence="2" id="KW-1185">Reference proteome</keyword>
<dbReference type="Proteomes" id="UP000240424">
    <property type="component" value="Unassembled WGS sequence"/>
</dbReference>
<dbReference type="EMBL" id="FUEZ01000003">
    <property type="protein sequence ID" value="SPM38232.1"/>
    <property type="molecule type" value="Genomic_DNA"/>
</dbReference>
<gene>
    <name evidence="1" type="ORF">MNAB215_408</name>
</gene>
<name>A0A2U3P396_9MYCO</name>